<feature type="compositionally biased region" description="Polar residues" evidence="5">
    <location>
        <begin position="160"/>
        <end position="169"/>
    </location>
</feature>
<dbReference type="Gene3D" id="3.30.1150.10">
    <property type="match status" value="1"/>
</dbReference>
<keyword evidence="9" id="KW-1185">Reference proteome</keyword>
<dbReference type="Proteomes" id="UP000298325">
    <property type="component" value="Unassembled WGS sequence"/>
</dbReference>
<evidence type="ECO:0000256" key="1">
    <source>
        <dbReference type="ARBA" id="ARBA00004167"/>
    </source>
</evidence>
<keyword evidence="2 6" id="KW-0812">Transmembrane</keyword>
<evidence type="ECO:0000259" key="7">
    <source>
        <dbReference type="PROSITE" id="PS52015"/>
    </source>
</evidence>
<dbReference type="GO" id="GO:0016020">
    <property type="term" value="C:membrane"/>
    <property type="evidence" value="ECO:0007669"/>
    <property type="project" value="UniProtKB-SubCell"/>
</dbReference>
<evidence type="ECO:0000313" key="9">
    <source>
        <dbReference type="Proteomes" id="UP000298325"/>
    </source>
</evidence>
<dbReference type="Pfam" id="PF13103">
    <property type="entry name" value="TonB_2"/>
    <property type="match status" value="1"/>
</dbReference>
<evidence type="ECO:0000256" key="5">
    <source>
        <dbReference type="SAM" id="MobiDB-lite"/>
    </source>
</evidence>
<dbReference type="SUPFAM" id="SSF74653">
    <property type="entry name" value="TolA/TonB C-terminal domain"/>
    <property type="match status" value="1"/>
</dbReference>
<keyword evidence="3 6" id="KW-1133">Transmembrane helix</keyword>
<accession>A0A4Z1BU84</accession>
<name>A0A4Z1BU84_9GAMM</name>
<keyword evidence="4 6" id="KW-0472">Membrane</keyword>
<dbReference type="PROSITE" id="PS52015">
    <property type="entry name" value="TONB_CTD"/>
    <property type="match status" value="1"/>
</dbReference>
<dbReference type="NCBIfam" id="TIGR01352">
    <property type="entry name" value="tonB_Cterm"/>
    <property type="match status" value="1"/>
</dbReference>
<dbReference type="AlphaFoldDB" id="A0A4Z1BU84"/>
<feature type="transmembrane region" description="Helical" evidence="6">
    <location>
        <begin position="16"/>
        <end position="36"/>
    </location>
</feature>
<proteinExistence type="predicted"/>
<feature type="region of interest" description="Disordered" evidence="5">
    <location>
        <begin position="54"/>
        <end position="169"/>
    </location>
</feature>
<protein>
    <submittedName>
        <fullName evidence="8">TonB family protein</fullName>
    </submittedName>
</protein>
<evidence type="ECO:0000313" key="8">
    <source>
        <dbReference type="EMBL" id="TGN41019.1"/>
    </source>
</evidence>
<dbReference type="RefSeq" id="WP_135801407.1">
    <property type="nucleotide sequence ID" value="NZ_SRPF01000001.1"/>
</dbReference>
<evidence type="ECO:0000256" key="2">
    <source>
        <dbReference type="ARBA" id="ARBA00022692"/>
    </source>
</evidence>
<organism evidence="8 9">
    <name type="scientific">Marinobacter confluentis</name>
    <dbReference type="NCBI Taxonomy" id="1697557"/>
    <lineage>
        <taxon>Bacteria</taxon>
        <taxon>Pseudomonadati</taxon>
        <taxon>Pseudomonadota</taxon>
        <taxon>Gammaproteobacteria</taxon>
        <taxon>Pseudomonadales</taxon>
        <taxon>Marinobacteraceae</taxon>
        <taxon>Marinobacter</taxon>
    </lineage>
</organism>
<gene>
    <name evidence="8" type="ORF">E5Q11_00240</name>
</gene>
<dbReference type="GO" id="GO:0055085">
    <property type="term" value="P:transmembrane transport"/>
    <property type="evidence" value="ECO:0007669"/>
    <property type="project" value="InterPro"/>
</dbReference>
<evidence type="ECO:0000256" key="4">
    <source>
        <dbReference type="ARBA" id="ARBA00023136"/>
    </source>
</evidence>
<comment type="subcellular location">
    <subcellularLocation>
        <location evidence="1">Membrane</location>
        <topology evidence="1">Single-pass membrane protein</topology>
    </subcellularLocation>
</comment>
<reference evidence="8 9" key="1">
    <citation type="submission" date="2019-04" db="EMBL/GenBank/DDBJ databases">
        <authorList>
            <person name="Park S."/>
            <person name="Yoon J.-H."/>
        </authorList>
    </citation>
    <scope>NUCLEOTIDE SEQUENCE [LARGE SCALE GENOMIC DNA]</scope>
    <source>
        <strain evidence="8 9">HJM-18</strain>
    </source>
</reference>
<dbReference type="OrthoDB" id="6368008at2"/>
<sequence>MLQYGKDTGLPETYRITLAVSVALLAHTLLMATFTIDLPKHSYNPVTVSVQLTPRGSRASAKQPPASTAPAVVAEPFTIEEMPPSEPTRALQVTSTPQPRKAPEPQPEASPEHNPVPDRPNRQESLPQPAQNSARATLPSAPSKAGRQTGKPIESEHEITLQSEAPSEESSYISLLAQTIGERATIRKLEDVKKGQTLSVELELDLMSNGALVAADISRSSGNDGLDQRVYRAALEASPYPEPPSSASRQRPFRVEVRYTF</sequence>
<dbReference type="InterPro" id="IPR006260">
    <property type="entry name" value="TonB/TolA_C"/>
</dbReference>
<dbReference type="InterPro" id="IPR037682">
    <property type="entry name" value="TonB_C"/>
</dbReference>
<evidence type="ECO:0000256" key="6">
    <source>
        <dbReference type="SAM" id="Phobius"/>
    </source>
</evidence>
<feature type="compositionally biased region" description="Polar residues" evidence="5">
    <location>
        <begin position="123"/>
        <end position="135"/>
    </location>
</feature>
<dbReference type="EMBL" id="SRPF01000001">
    <property type="protein sequence ID" value="TGN41019.1"/>
    <property type="molecule type" value="Genomic_DNA"/>
</dbReference>
<feature type="domain" description="TonB C-terminal" evidence="7">
    <location>
        <begin position="172"/>
        <end position="261"/>
    </location>
</feature>
<evidence type="ECO:0000256" key="3">
    <source>
        <dbReference type="ARBA" id="ARBA00022989"/>
    </source>
</evidence>
<comment type="caution">
    <text evidence="8">The sequence shown here is derived from an EMBL/GenBank/DDBJ whole genome shotgun (WGS) entry which is preliminary data.</text>
</comment>